<evidence type="ECO:0000313" key="5">
    <source>
        <dbReference type="Proteomes" id="UP001308005"/>
    </source>
</evidence>
<keyword evidence="3" id="KW-0812">Transmembrane</keyword>
<dbReference type="GO" id="GO:0004851">
    <property type="term" value="F:uroporphyrin-III C-methyltransferase activity"/>
    <property type="evidence" value="ECO:0007669"/>
    <property type="project" value="UniProtKB-EC"/>
</dbReference>
<keyword evidence="3" id="KW-0472">Membrane</keyword>
<dbReference type="InterPro" id="IPR007470">
    <property type="entry name" value="HemX"/>
</dbReference>
<sequence length="417" mass="46459">MIDKPATHEAKDSSTFDRKVDAIDSLDNDAGKAPKAGSARFALFLAVLALLFTLIGIAAGYKHWQRMNDRARNNAADIAELRKQLQETPARDSLDRLQKELEDKTTQSHANNEQMQQEMARMLNQTRQFADTVASQMEQITFLQAKAQQNAAPASSKEWRVAEVEFLLQLANRSLHLGQDARTSVVALKEADSILAEVGSVVYLPVRQQIARDISAVEAAPAPDVAGISQHINALMLELKPLPTLASGSGKQVELAGEETTDEGNSLWADYKRKFMNALDEAIVIRRHDRPIQLELDAEARLNLYQLLRLRLESLRLLALQRDNAGFHAELGLIREAINAYYPQGQDKPLLTALNEFDALDLQPKLPDISASLKQLENARRTETTQAQEEKTQSADKPEATNKPEAGASEKQERRRE</sequence>
<keyword evidence="4" id="KW-0808">Transferase</keyword>
<feature type="coiled-coil region" evidence="1">
    <location>
        <begin position="68"/>
        <end position="118"/>
    </location>
</feature>
<dbReference type="GO" id="GO:0032259">
    <property type="term" value="P:methylation"/>
    <property type="evidence" value="ECO:0007669"/>
    <property type="project" value="UniProtKB-KW"/>
</dbReference>
<proteinExistence type="predicted"/>
<comment type="caution">
    <text evidence="4">The sequence shown here is derived from an EMBL/GenBank/DDBJ whole genome shotgun (WGS) entry which is preliminary data.</text>
</comment>
<dbReference type="RefSeq" id="WP_324698369.1">
    <property type="nucleotide sequence ID" value="NZ_JAYMYJ010000160.1"/>
</dbReference>
<dbReference type="Proteomes" id="UP001308005">
    <property type="component" value="Unassembled WGS sequence"/>
</dbReference>
<dbReference type="Pfam" id="PF04375">
    <property type="entry name" value="HemX"/>
    <property type="match status" value="1"/>
</dbReference>
<keyword evidence="3" id="KW-1133">Transmembrane helix</keyword>
<evidence type="ECO:0000313" key="4">
    <source>
        <dbReference type="EMBL" id="MEB4593455.1"/>
    </source>
</evidence>
<protein>
    <submittedName>
        <fullName evidence="4">Uroporphyrinogen-III C-methyltransferase</fullName>
        <ecNumber evidence="4">2.1.1.107</ecNumber>
    </submittedName>
</protein>
<dbReference type="PANTHER" id="PTHR38043:SF1">
    <property type="entry name" value="PROTEIN HEMX"/>
    <property type="match status" value="1"/>
</dbReference>
<reference evidence="5" key="1">
    <citation type="submission" date="2023-07" db="EMBL/GenBank/DDBJ databases">
        <title>The carbon used by Thiothrix.</title>
        <authorList>
            <person name="Chen L."/>
        </authorList>
    </citation>
    <scope>NUCLEOTIDE SEQUENCE [LARGE SCALE GENOMIC DNA]</scope>
</reference>
<gene>
    <name evidence="4" type="ORF">VSS37_20930</name>
</gene>
<feature type="transmembrane region" description="Helical" evidence="3">
    <location>
        <begin position="41"/>
        <end position="61"/>
    </location>
</feature>
<keyword evidence="5" id="KW-1185">Reference proteome</keyword>
<evidence type="ECO:0000256" key="2">
    <source>
        <dbReference type="SAM" id="MobiDB-lite"/>
    </source>
</evidence>
<accession>A0ABU6D2Z2</accession>
<dbReference type="EMBL" id="JAYMYJ010000160">
    <property type="protein sequence ID" value="MEB4593455.1"/>
    <property type="molecule type" value="Genomic_DNA"/>
</dbReference>
<keyword evidence="1" id="KW-0175">Coiled coil</keyword>
<evidence type="ECO:0000256" key="3">
    <source>
        <dbReference type="SAM" id="Phobius"/>
    </source>
</evidence>
<dbReference type="EC" id="2.1.1.107" evidence="4"/>
<evidence type="ECO:0000256" key="1">
    <source>
        <dbReference type="SAM" id="Coils"/>
    </source>
</evidence>
<dbReference type="PANTHER" id="PTHR38043">
    <property type="entry name" value="PROTEIN HEMX"/>
    <property type="match status" value="1"/>
</dbReference>
<keyword evidence="4" id="KW-0489">Methyltransferase</keyword>
<name>A0ABU6D2Z2_9GAMM</name>
<organism evidence="4 5">
    <name type="scientific">Candidatus Thiothrix phosphatis</name>
    <dbReference type="NCBI Taxonomy" id="3112415"/>
    <lineage>
        <taxon>Bacteria</taxon>
        <taxon>Pseudomonadati</taxon>
        <taxon>Pseudomonadota</taxon>
        <taxon>Gammaproteobacteria</taxon>
        <taxon>Thiotrichales</taxon>
        <taxon>Thiotrichaceae</taxon>
        <taxon>Thiothrix</taxon>
    </lineage>
</organism>
<feature type="compositionally biased region" description="Basic and acidic residues" evidence="2">
    <location>
        <begin position="377"/>
        <end position="417"/>
    </location>
</feature>
<feature type="region of interest" description="Disordered" evidence="2">
    <location>
        <begin position="373"/>
        <end position="417"/>
    </location>
</feature>